<evidence type="ECO:0000256" key="5">
    <source>
        <dbReference type="ARBA" id="ARBA00022692"/>
    </source>
</evidence>
<evidence type="ECO:0000256" key="4">
    <source>
        <dbReference type="ARBA" id="ARBA00022614"/>
    </source>
</evidence>
<evidence type="ECO:0000256" key="7">
    <source>
        <dbReference type="ARBA" id="ARBA00022737"/>
    </source>
</evidence>
<dbReference type="GO" id="GO:0005886">
    <property type="term" value="C:plasma membrane"/>
    <property type="evidence" value="ECO:0007669"/>
    <property type="project" value="UniProtKB-SubCell"/>
</dbReference>
<dbReference type="InterPro" id="IPR046956">
    <property type="entry name" value="RLP23-like"/>
</dbReference>
<comment type="subcellular location">
    <subcellularLocation>
        <location evidence="1">Cell membrane</location>
        <topology evidence="1">Single-pass type I membrane protein</topology>
    </subcellularLocation>
</comment>
<dbReference type="InterPro" id="IPR001611">
    <property type="entry name" value="Leu-rich_rpt"/>
</dbReference>
<evidence type="ECO:0000256" key="10">
    <source>
        <dbReference type="ARBA" id="ARBA00023170"/>
    </source>
</evidence>
<keyword evidence="5 12" id="KW-0812">Transmembrane</keyword>
<dbReference type="SMR" id="A0A0R0H4G5"/>
<evidence type="ECO:0000256" key="8">
    <source>
        <dbReference type="ARBA" id="ARBA00022989"/>
    </source>
</evidence>
<evidence type="ECO:0000313" key="14">
    <source>
        <dbReference type="EMBL" id="KRH25724.1"/>
    </source>
</evidence>
<evidence type="ECO:0000256" key="1">
    <source>
        <dbReference type="ARBA" id="ARBA00004251"/>
    </source>
</evidence>
<keyword evidence="10" id="KW-0675">Receptor</keyword>
<dbReference type="PRINTS" id="PR00019">
    <property type="entry name" value="LEURICHRPT"/>
</dbReference>
<comment type="similarity">
    <text evidence="2">Belongs to the RLP family.</text>
</comment>
<evidence type="ECO:0000256" key="9">
    <source>
        <dbReference type="ARBA" id="ARBA00023136"/>
    </source>
</evidence>
<dbReference type="PANTHER" id="PTHR48063:SF98">
    <property type="entry name" value="LRR RECEPTOR-LIKE SERINE_THREONINE-PROTEIN KINASE FLS2"/>
    <property type="match status" value="1"/>
</dbReference>
<keyword evidence="16" id="KW-1185">Reference proteome</keyword>
<dbReference type="AlphaFoldDB" id="A0A0R0H4G5"/>
<dbReference type="Pfam" id="PF00560">
    <property type="entry name" value="LRR_1"/>
    <property type="match status" value="2"/>
</dbReference>
<dbReference type="SUPFAM" id="SSF52058">
    <property type="entry name" value="L domain-like"/>
    <property type="match status" value="2"/>
</dbReference>
<dbReference type="Pfam" id="PF23598">
    <property type="entry name" value="LRR_14"/>
    <property type="match status" value="1"/>
</dbReference>
<dbReference type="PANTHER" id="PTHR48063">
    <property type="entry name" value="LRR RECEPTOR-LIKE KINASE"/>
    <property type="match status" value="1"/>
</dbReference>
<feature type="non-terminal residue" evidence="14">
    <location>
        <position position="1"/>
    </location>
</feature>
<organism evidence="14">
    <name type="scientific">Glycine max</name>
    <name type="common">Soybean</name>
    <name type="synonym">Glycine hispida</name>
    <dbReference type="NCBI Taxonomy" id="3847"/>
    <lineage>
        <taxon>Eukaryota</taxon>
        <taxon>Viridiplantae</taxon>
        <taxon>Streptophyta</taxon>
        <taxon>Embryophyta</taxon>
        <taxon>Tracheophyta</taxon>
        <taxon>Spermatophyta</taxon>
        <taxon>Magnoliopsida</taxon>
        <taxon>eudicotyledons</taxon>
        <taxon>Gunneridae</taxon>
        <taxon>Pentapetalae</taxon>
        <taxon>rosids</taxon>
        <taxon>fabids</taxon>
        <taxon>Fabales</taxon>
        <taxon>Fabaceae</taxon>
        <taxon>Papilionoideae</taxon>
        <taxon>50 kb inversion clade</taxon>
        <taxon>NPAAA clade</taxon>
        <taxon>indigoferoid/millettioid clade</taxon>
        <taxon>Phaseoleae</taxon>
        <taxon>Glycine</taxon>
        <taxon>Glycine subgen. Soja</taxon>
    </lineage>
</organism>
<accession>A0A0R0H4G5</accession>
<protein>
    <recommendedName>
        <fullName evidence="13">Disease resistance R13L4/SHOC-2-like LRR domain-containing protein</fullName>
    </recommendedName>
</protein>
<feature type="transmembrane region" description="Helical" evidence="12">
    <location>
        <begin position="531"/>
        <end position="553"/>
    </location>
</feature>
<dbReference type="EMBL" id="CM000845">
    <property type="protein sequence ID" value="KRH25724.1"/>
    <property type="molecule type" value="Genomic_DNA"/>
</dbReference>
<keyword evidence="3" id="KW-1003">Cell membrane</keyword>
<dbReference type="Pfam" id="PF13855">
    <property type="entry name" value="LRR_8"/>
    <property type="match status" value="1"/>
</dbReference>
<evidence type="ECO:0000256" key="2">
    <source>
        <dbReference type="ARBA" id="ARBA00009592"/>
    </source>
</evidence>
<evidence type="ECO:0000256" key="3">
    <source>
        <dbReference type="ARBA" id="ARBA00022475"/>
    </source>
</evidence>
<dbReference type="SMART" id="SM00369">
    <property type="entry name" value="LRR_TYP"/>
    <property type="match status" value="6"/>
</dbReference>
<evidence type="ECO:0000256" key="6">
    <source>
        <dbReference type="ARBA" id="ARBA00022729"/>
    </source>
</evidence>
<keyword evidence="4" id="KW-0433">Leucine-rich repeat</keyword>
<keyword evidence="8 12" id="KW-1133">Transmembrane helix</keyword>
<dbReference type="InParanoid" id="A0A0R0H4G5"/>
<reference evidence="14" key="3">
    <citation type="submission" date="2018-07" db="EMBL/GenBank/DDBJ databases">
        <title>WGS assembly of Glycine max.</title>
        <authorList>
            <person name="Schmutz J."/>
            <person name="Cannon S."/>
            <person name="Schlueter J."/>
            <person name="Ma J."/>
            <person name="Mitros T."/>
            <person name="Nelson W."/>
            <person name="Hyten D."/>
            <person name="Song Q."/>
            <person name="Thelen J."/>
            <person name="Cheng J."/>
            <person name="Xu D."/>
            <person name="Hellsten U."/>
            <person name="May G."/>
            <person name="Yu Y."/>
            <person name="Sakurai T."/>
            <person name="Umezawa T."/>
            <person name="Bhattacharyya M."/>
            <person name="Sandhu D."/>
            <person name="Valliyodan B."/>
            <person name="Lindquist E."/>
            <person name="Peto M."/>
            <person name="Grant D."/>
            <person name="Shu S."/>
            <person name="Goodstein D."/>
            <person name="Barry K."/>
            <person name="Futrell-Griggs M."/>
            <person name="Abernathy B."/>
            <person name="Du J."/>
            <person name="Tian Z."/>
            <person name="Zhu L."/>
            <person name="Gill N."/>
            <person name="Joshi T."/>
            <person name="Libault M."/>
            <person name="Sethuraman A."/>
            <person name="Zhang X."/>
            <person name="Shinozaki K."/>
            <person name="Nguyen H."/>
            <person name="Wing R."/>
            <person name="Cregan P."/>
            <person name="Specht J."/>
            <person name="Grimwood J."/>
            <person name="Rokhsar D."/>
            <person name="Stacey G."/>
            <person name="Shoemaker R."/>
            <person name="Jackson S."/>
        </authorList>
    </citation>
    <scope>NUCLEOTIDE SEQUENCE</scope>
    <source>
        <tissue evidence="14">Callus</tissue>
    </source>
</reference>
<dbReference type="EnsemblPlants" id="KRH25724">
    <property type="protein sequence ID" value="KRH25724"/>
    <property type="gene ID" value="GLYMA_12G123100"/>
</dbReference>
<dbReference type="Gramene" id="KRH25724">
    <property type="protein sequence ID" value="KRH25724"/>
    <property type="gene ID" value="GLYMA_12G123100"/>
</dbReference>
<name>A0A0R0H4G5_SOYBN</name>
<keyword evidence="7" id="KW-0677">Repeat</keyword>
<evidence type="ECO:0000313" key="15">
    <source>
        <dbReference type="EnsemblPlants" id="KRH25724"/>
    </source>
</evidence>
<evidence type="ECO:0000313" key="16">
    <source>
        <dbReference type="Proteomes" id="UP000008827"/>
    </source>
</evidence>
<gene>
    <name evidence="14" type="ORF">GLYMA_12G123100</name>
</gene>
<keyword evidence="9 12" id="KW-0472">Membrane</keyword>
<evidence type="ECO:0000256" key="12">
    <source>
        <dbReference type="SAM" id="Phobius"/>
    </source>
</evidence>
<keyword evidence="6" id="KW-0732">Signal</keyword>
<dbReference type="InterPro" id="IPR032675">
    <property type="entry name" value="LRR_dom_sf"/>
</dbReference>
<dbReference type="OMA" id="LCEPPLK"/>
<keyword evidence="11" id="KW-0325">Glycoprotein</keyword>
<dbReference type="STRING" id="3847.A0A0R0H4G5"/>
<dbReference type="Gene3D" id="3.80.10.10">
    <property type="entry name" value="Ribonuclease Inhibitor"/>
    <property type="match status" value="2"/>
</dbReference>
<dbReference type="InterPro" id="IPR003591">
    <property type="entry name" value="Leu-rich_rpt_typical-subtyp"/>
</dbReference>
<dbReference type="FunFam" id="3.80.10.10:FF:000111">
    <property type="entry name" value="LRR receptor-like serine/threonine-protein kinase ERECTA"/>
    <property type="match status" value="1"/>
</dbReference>
<reference evidence="14 15" key="1">
    <citation type="journal article" date="2010" name="Nature">
        <title>Genome sequence of the palaeopolyploid soybean.</title>
        <authorList>
            <person name="Schmutz J."/>
            <person name="Cannon S.B."/>
            <person name="Schlueter J."/>
            <person name="Ma J."/>
            <person name="Mitros T."/>
            <person name="Nelson W."/>
            <person name="Hyten D.L."/>
            <person name="Song Q."/>
            <person name="Thelen J.J."/>
            <person name="Cheng J."/>
            <person name="Xu D."/>
            <person name="Hellsten U."/>
            <person name="May G.D."/>
            <person name="Yu Y."/>
            <person name="Sakurai T."/>
            <person name="Umezawa T."/>
            <person name="Bhattacharyya M.K."/>
            <person name="Sandhu D."/>
            <person name="Valliyodan B."/>
            <person name="Lindquist E."/>
            <person name="Peto M."/>
            <person name="Grant D."/>
            <person name="Shu S."/>
            <person name="Goodstein D."/>
            <person name="Barry K."/>
            <person name="Futrell-Griggs M."/>
            <person name="Abernathy B."/>
            <person name="Du J."/>
            <person name="Tian Z."/>
            <person name="Zhu L."/>
            <person name="Gill N."/>
            <person name="Joshi T."/>
            <person name="Libault M."/>
            <person name="Sethuraman A."/>
            <person name="Zhang X.-C."/>
            <person name="Shinozaki K."/>
            <person name="Nguyen H.T."/>
            <person name="Wing R.A."/>
            <person name="Cregan P."/>
            <person name="Specht J."/>
            <person name="Grimwood J."/>
            <person name="Rokhsar D."/>
            <person name="Stacey G."/>
            <person name="Shoemaker R.C."/>
            <person name="Jackson S.A."/>
        </authorList>
    </citation>
    <scope>NUCLEOTIDE SEQUENCE</scope>
    <source>
        <strain evidence="15">cv. Williams 82</strain>
        <tissue evidence="14">Callus</tissue>
    </source>
</reference>
<proteinExistence type="inferred from homology"/>
<reference evidence="15" key="2">
    <citation type="submission" date="2018-02" db="UniProtKB">
        <authorList>
            <consortium name="EnsemblPlants"/>
        </authorList>
    </citation>
    <scope>IDENTIFICATION</scope>
    <source>
        <strain evidence="15">Williams 82</strain>
    </source>
</reference>
<sequence length="589" mass="66164">FGSLSNLKYLNLAGNNYLEGSIQPQLGNLSQLQHLDLSYNSFEGSIPSQLGNLSNLQKLYLANDVDGALKIGDGDHWLSNLISLTHLSFHSISNLNTSHGCLQMIAKLPKLRELSLIHCSLSDHFILSLRHTKFNFSSSLSLLDLSGNTFMSSMILPWLSNGMIPNFPLKYSQRSLILESNQFEGPIPPFLRGFVFLDLSNNKFSDSHSFLCAGQCHFKSLTCLNLSYNNFSGKIPTSLGSLLELQTFLLRSNDLTDEISFSLRNCKKLVMLDIAENILSGLKPTWIGSELQELQFLSLGRNNFHGSLPLQICHLKIIHPLDLSLNNLSGQILKCIKNFTSMAQKTCSRDYQGHWYFVNTTGFKGNWSYDLNALLMWKGSEQMFGDNGLSLLKSIDLSSNHFSEEIPMEIENLFGLVSLNLSRNHLTRKIPSNIGKLTSLDFLDLSRNQLVDSIPSSLTKIDRLSVLDLSHNKVSGEIPIGTQLQSFDASSYEDNIDLCGPPLQKLCINGDPEQDPIVKLYEDKLLFTSEFYISISSIGFVMSFWGVFGKILIKHSWRHAYFMFLSNLSNAIYVMTAVKVFKYAIEDSR</sequence>
<evidence type="ECO:0000256" key="11">
    <source>
        <dbReference type="ARBA" id="ARBA00023180"/>
    </source>
</evidence>
<dbReference type="Proteomes" id="UP000008827">
    <property type="component" value="Chromosome 12"/>
</dbReference>
<evidence type="ECO:0000259" key="13">
    <source>
        <dbReference type="Pfam" id="PF23598"/>
    </source>
</evidence>
<feature type="domain" description="Disease resistance R13L4/SHOC-2-like LRR" evidence="13">
    <location>
        <begin position="2"/>
        <end position="118"/>
    </location>
</feature>
<dbReference type="InterPro" id="IPR055414">
    <property type="entry name" value="LRR_R13L4/SHOC2-like"/>
</dbReference>